<evidence type="ECO:0000256" key="8">
    <source>
        <dbReference type="PROSITE-ProRule" id="PRU10052"/>
    </source>
</evidence>
<keyword evidence="3" id="KW-0134">Cell wall</keyword>
<comment type="subcellular location">
    <subcellularLocation>
        <location evidence="1">Secreted</location>
        <location evidence="1">Cell wall</location>
    </subcellularLocation>
</comment>
<sequence length="452" mass="49114">MLSSKSLNMRNILVNLLMFYSIASSNFSFGHGQTTFNVLDYGAVGDGDTDDSEAFLKAWNASCSTNASNGTPTLVIPAERTFLLQPTIFSGSCNSNDGIRVEILGKIVAPKNPDEWKGCVESWLSFRNLSNLIINGTGEINGQGSLWWSNITTQPNKALHLFKCSNLQLSGLAHIDSPKAHISINRSNNVTVSNLHIRAPEDSPNTDGIDISVSTHVNIHDSTIATGNLNSLSCMRESTNQPYKSLTICDVSSCQIIFFWEFMITGDDCIAINNGSSFINITNIACGPGHGISVGSLGVNESYQTVEEIQVRNCSFNGTQNGARIKTWQGGSGYARKITFEHITLIAAKHPIIIDQHYCNGKHDCKKSAVEVSDVTYSDFQGTSSSEEAIVFNCTETPGCTNIIMNQINITSAVAYQNIYAFCDNANGTYSTTVPPVPCLKTNETISFNLYT</sequence>
<dbReference type="OMA" id="DHINIRS"/>
<dbReference type="GO" id="GO:0005975">
    <property type="term" value="P:carbohydrate metabolic process"/>
    <property type="evidence" value="ECO:0007669"/>
    <property type="project" value="InterPro"/>
</dbReference>
<keyword evidence="5 9" id="KW-0378">Hydrolase</keyword>
<dbReference type="STRING" id="74649.A0A2P6RXD3"/>
<comment type="similarity">
    <text evidence="2 9">Belongs to the glycosyl hydrolase 28 family.</text>
</comment>
<dbReference type="SMART" id="SM00710">
    <property type="entry name" value="PbH1"/>
    <property type="match status" value="4"/>
</dbReference>
<evidence type="ECO:0000256" key="5">
    <source>
        <dbReference type="ARBA" id="ARBA00022801"/>
    </source>
</evidence>
<dbReference type="InterPro" id="IPR006626">
    <property type="entry name" value="PbH1"/>
</dbReference>
<comment type="caution">
    <text evidence="10">The sequence shown here is derived from an EMBL/GenBank/DDBJ whole genome shotgun (WGS) entry which is preliminary data.</text>
</comment>
<evidence type="ECO:0000313" key="10">
    <source>
        <dbReference type="EMBL" id="PRQ51085.1"/>
    </source>
</evidence>
<evidence type="ECO:0000313" key="11">
    <source>
        <dbReference type="Proteomes" id="UP000238479"/>
    </source>
</evidence>
<proteinExistence type="inferred from homology"/>
<dbReference type="PANTHER" id="PTHR31375">
    <property type="match status" value="1"/>
</dbReference>
<name>A0A2P6RXD3_ROSCH</name>
<dbReference type="Pfam" id="PF00295">
    <property type="entry name" value="Glyco_hydro_28"/>
    <property type="match status" value="2"/>
</dbReference>
<dbReference type="InterPro" id="IPR012334">
    <property type="entry name" value="Pectin_lyas_fold"/>
</dbReference>
<dbReference type="InterPro" id="IPR011050">
    <property type="entry name" value="Pectin_lyase_fold/virulence"/>
</dbReference>
<evidence type="ECO:0000256" key="1">
    <source>
        <dbReference type="ARBA" id="ARBA00004191"/>
    </source>
</evidence>
<gene>
    <name evidence="10" type="ORF">RchiOBHm_Chr2g0140421</name>
</gene>
<dbReference type="Gramene" id="PRQ51085">
    <property type="protein sequence ID" value="PRQ51085"/>
    <property type="gene ID" value="RchiOBHm_Chr2g0140421"/>
</dbReference>
<evidence type="ECO:0000256" key="9">
    <source>
        <dbReference type="RuleBase" id="RU361169"/>
    </source>
</evidence>
<protein>
    <submittedName>
        <fullName evidence="10">Putative polygalacturonase</fullName>
        <ecNumber evidence="10">3.2.1.15</ecNumber>
    </submittedName>
</protein>
<dbReference type="GO" id="GO:0004650">
    <property type="term" value="F:polygalacturonase activity"/>
    <property type="evidence" value="ECO:0007669"/>
    <property type="project" value="UniProtKB-EC"/>
</dbReference>
<dbReference type="EMBL" id="PDCK01000040">
    <property type="protein sequence ID" value="PRQ51085.1"/>
    <property type="molecule type" value="Genomic_DNA"/>
</dbReference>
<keyword evidence="7" id="KW-0961">Cell wall biogenesis/degradation</keyword>
<dbReference type="InterPro" id="IPR000743">
    <property type="entry name" value="Glyco_hydro_28"/>
</dbReference>
<dbReference type="AlphaFoldDB" id="A0A2P6RXD3"/>
<keyword evidence="11" id="KW-1185">Reference proteome</keyword>
<dbReference type="GO" id="GO:0071555">
    <property type="term" value="P:cell wall organization"/>
    <property type="evidence" value="ECO:0007669"/>
    <property type="project" value="UniProtKB-KW"/>
</dbReference>
<dbReference type="PROSITE" id="PS00502">
    <property type="entry name" value="POLYGALACTURONASE"/>
    <property type="match status" value="1"/>
</dbReference>
<keyword evidence="4" id="KW-0964">Secreted</keyword>
<evidence type="ECO:0000256" key="6">
    <source>
        <dbReference type="ARBA" id="ARBA00023295"/>
    </source>
</evidence>
<dbReference type="EC" id="3.2.1.15" evidence="10"/>
<dbReference type="SUPFAM" id="SSF51126">
    <property type="entry name" value="Pectin lyase-like"/>
    <property type="match status" value="1"/>
</dbReference>
<keyword evidence="6 9" id="KW-0326">Glycosidase</keyword>
<dbReference type="Gene3D" id="2.160.20.10">
    <property type="entry name" value="Single-stranded right-handed beta-helix, Pectin lyase-like"/>
    <property type="match status" value="1"/>
</dbReference>
<organism evidence="10 11">
    <name type="scientific">Rosa chinensis</name>
    <name type="common">China rose</name>
    <dbReference type="NCBI Taxonomy" id="74649"/>
    <lineage>
        <taxon>Eukaryota</taxon>
        <taxon>Viridiplantae</taxon>
        <taxon>Streptophyta</taxon>
        <taxon>Embryophyta</taxon>
        <taxon>Tracheophyta</taxon>
        <taxon>Spermatophyta</taxon>
        <taxon>Magnoliopsida</taxon>
        <taxon>eudicotyledons</taxon>
        <taxon>Gunneridae</taxon>
        <taxon>Pentapetalae</taxon>
        <taxon>rosids</taxon>
        <taxon>fabids</taxon>
        <taxon>Rosales</taxon>
        <taxon>Rosaceae</taxon>
        <taxon>Rosoideae</taxon>
        <taxon>Rosoideae incertae sedis</taxon>
        <taxon>Rosa</taxon>
    </lineage>
</organism>
<evidence type="ECO:0000256" key="3">
    <source>
        <dbReference type="ARBA" id="ARBA00022512"/>
    </source>
</evidence>
<accession>A0A2P6RXD3</accession>
<dbReference type="Proteomes" id="UP000238479">
    <property type="component" value="Chromosome 2"/>
</dbReference>
<evidence type="ECO:0000256" key="2">
    <source>
        <dbReference type="ARBA" id="ARBA00008834"/>
    </source>
</evidence>
<evidence type="ECO:0000256" key="7">
    <source>
        <dbReference type="ARBA" id="ARBA00023316"/>
    </source>
</evidence>
<evidence type="ECO:0000256" key="4">
    <source>
        <dbReference type="ARBA" id="ARBA00022525"/>
    </source>
</evidence>
<reference evidence="10 11" key="1">
    <citation type="journal article" date="2018" name="Nat. Genet.">
        <title>The Rosa genome provides new insights in the design of modern roses.</title>
        <authorList>
            <person name="Bendahmane M."/>
        </authorList>
    </citation>
    <scope>NUCLEOTIDE SEQUENCE [LARGE SCALE GENOMIC DNA]</scope>
    <source>
        <strain evidence="11">cv. Old Blush</strain>
    </source>
</reference>
<feature type="active site" evidence="8">
    <location>
        <position position="290"/>
    </location>
</feature>